<name>A0A378PYP9_MORBO</name>
<dbReference type="RefSeq" id="WP_115369519.1">
    <property type="nucleotide sequence ID" value="NZ_UGPZ01000003.1"/>
</dbReference>
<dbReference type="Proteomes" id="UP000254133">
    <property type="component" value="Unassembled WGS sequence"/>
</dbReference>
<dbReference type="AlphaFoldDB" id="A0A378PYP9"/>
<evidence type="ECO:0000313" key="1">
    <source>
        <dbReference type="EMBL" id="STY93078.1"/>
    </source>
</evidence>
<organism evidence="1 2">
    <name type="scientific">Moraxella bovis</name>
    <dbReference type="NCBI Taxonomy" id="476"/>
    <lineage>
        <taxon>Bacteria</taxon>
        <taxon>Pseudomonadati</taxon>
        <taxon>Pseudomonadota</taxon>
        <taxon>Gammaproteobacteria</taxon>
        <taxon>Moraxellales</taxon>
        <taxon>Moraxellaceae</taxon>
        <taxon>Moraxella</taxon>
    </lineage>
</organism>
<evidence type="ECO:0000313" key="2">
    <source>
        <dbReference type="Proteomes" id="UP000254133"/>
    </source>
</evidence>
<proteinExistence type="predicted"/>
<reference evidence="1 2" key="1">
    <citation type="submission" date="2018-06" db="EMBL/GenBank/DDBJ databases">
        <authorList>
            <consortium name="Pathogen Informatics"/>
            <person name="Doyle S."/>
        </authorList>
    </citation>
    <scope>NUCLEOTIDE SEQUENCE [LARGE SCALE GENOMIC DNA]</scope>
    <source>
        <strain evidence="1 2">NCTC9426</strain>
    </source>
</reference>
<gene>
    <name evidence="1" type="ORF">NCTC9426_01793</name>
</gene>
<protein>
    <submittedName>
        <fullName evidence="1">Uncharacterized protein</fullName>
    </submittedName>
</protein>
<sequence length="82" mass="9485">MPMILHIDDNTDAKNSLGMLMLDEALQILIKNGELDKEKLATAIMTAKDDLFKLNQDNDDNLLKMRLFMTAHTLQYRYLELT</sequence>
<dbReference type="EMBL" id="UGPZ01000003">
    <property type="protein sequence ID" value="STY93078.1"/>
    <property type="molecule type" value="Genomic_DNA"/>
</dbReference>
<accession>A0A378PYP9</accession>